<feature type="transmembrane region" description="Helical" evidence="2">
    <location>
        <begin position="84"/>
        <end position="104"/>
    </location>
</feature>
<evidence type="ECO:0000313" key="3">
    <source>
        <dbReference type="EMBL" id="EFI91999.1"/>
    </source>
</evidence>
<evidence type="ECO:0000256" key="2">
    <source>
        <dbReference type="SAM" id="Phobius"/>
    </source>
</evidence>
<feature type="compositionally biased region" description="Low complexity" evidence="1">
    <location>
        <begin position="873"/>
        <end position="890"/>
    </location>
</feature>
<feature type="region of interest" description="Disordered" evidence="1">
    <location>
        <begin position="873"/>
        <end position="923"/>
    </location>
</feature>
<dbReference type="AlphaFoldDB" id="D8QJJ8"/>
<accession>D8QJJ8</accession>
<sequence length="923" mass="101531">MDPPPFDAFLASMQMVGSTVRTLLLYLYSVQHSIADKLGFVHPSEPTELDQVAAFAIPFIRYVQTLYDAVPKDTIPDLNAVPELLYILWPVVVAILITASMTLFGPHRFTLHSSTIYVLLIAAIPIVCNLEVDGNYQHIFSDHFVPSWALVSRLWQGWDCVIPPDDVAHFAVRFLLLAVGAQIGMVLHTIAVWLYFTVRIAFAVVRSVFCLPFKLFPALRGAIKPHLRQPECPSPIAPAEELAAPVDGLVAPVDELATLEERTAPAEEPPAPVNQQAVCPDELDCGEDERVPADQLSSASPDIAANSAKEEEPVSVEMDANPSPPSPPLPPASDDSVSERSEHSSTTLNRPLTVSEDRPENAEALDSEPNKSEVSQPDAVEEKPAQTFDVAYTVPSAVYAVPFIDYAAFDPANSSEQVCLEDDHNLLSQNDQTDDEQKIADVPPSTSPLEASTPVTSELGTDAPTTLTPARVYVEKTPVPTSQPSDADAAPPTSPLFEEEEEEEEDEMPELQCLTHTHPYHVPLSDPRIRADIDTMMNALDPTVSDDVREFLSSVSSDYFRFGFLAALMTRMDAHPEQIKRNFELLDDDGDSDDEDEPLASWQQGYHLGDHHAYTFIFAQHERPRDPSPLEVEQTIRALTHKIIWQIYTQSDIYTGWDDFEDPCQWGAHRYRGVEPWCMDVDDCRAFVRNGCDMGARDLKVFERAVLFSVLHHDVPFVRLPRSQGAPFVDPHVWEVVHMYVRLMADSEVYSRMLEKVVNFLNGVTRKWIILCGIGCRCYARSCSPSYNRQSLDGDGLSLSSSLHSAFSRAQPFDIAVIACLGCHAIVEHPLIVVVFTFYSAIVAFFVDACAFSPPRASSYPVISTSSLSETATPEASASSAPASCTLPAAVEPPTSRGDESSPEELCTSLVNAPPPAGSGLST</sequence>
<proteinExistence type="predicted"/>
<keyword evidence="4" id="KW-1185">Reference proteome</keyword>
<keyword evidence="2" id="KW-1133">Transmembrane helix</keyword>
<dbReference type="HOGENOM" id="CLU_316208_0_0_1"/>
<organism evidence="4">
    <name type="scientific">Schizophyllum commune (strain H4-8 / FGSC 9210)</name>
    <name type="common">Split gill fungus</name>
    <dbReference type="NCBI Taxonomy" id="578458"/>
    <lineage>
        <taxon>Eukaryota</taxon>
        <taxon>Fungi</taxon>
        <taxon>Dikarya</taxon>
        <taxon>Basidiomycota</taxon>
        <taxon>Agaricomycotina</taxon>
        <taxon>Agaricomycetes</taxon>
        <taxon>Agaricomycetidae</taxon>
        <taxon>Agaricales</taxon>
        <taxon>Schizophyllaceae</taxon>
        <taxon>Schizophyllum</taxon>
    </lineage>
</organism>
<dbReference type="RefSeq" id="XP_003026902.1">
    <property type="nucleotide sequence ID" value="XM_003026856.1"/>
</dbReference>
<dbReference type="EMBL" id="GL377314">
    <property type="protein sequence ID" value="EFI91999.1"/>
    <property type="molecule type" value="Genomic_DNA"/>
</dbReference>
<feature type="compositionally biased region" description="Acidic residues" evidence="1">
    <location>
        <begin position="497"/>
        <end position="509"/>
    </location>
</feature>
<feature type="non-terminal residue" evidence="3">
    <location>
        <position position="923"/>
    </location>
</feature>
<feature type="compositionally biased region" description="Polar residues" evidence="1">
    <location>
        <begin position="447"/>
        <end position="468"/>
    </location>
</feature>
<dbReference type="Proteomes" id="UP000007431">
    <property type="component" value="Unassembled WGS sequence"/>
</dbReference>
<name>D8QJJ8_SCHCM</name>
<keyword evidence="2" id="KW-0472">Membrane</keyword>
<dbReference type="KEGG" id="scm:SCHCO_01136655"/>
<protein>
    <submittedName>
        <fullName evidence="3">Uncharacterized protein</fullName>
    </submittedName>
</protein>
<feature type="compositionally biased region" description="Low complexity" evidence="1">
    <location>
        <begin position="480"/>
        <end position="491"/>
    </location>
</feature>
<dbReference type="InParanoid" id="D8QJJ8"/>
<feature type="region of interest" description="Disordered" evidence="1">
    <location>
        <begin position="285"/>
        <end position="384"/>
    </location>
</feature>
<feature type="region of interest" description="Disordered" evidence="1">
    <location>
        <begin position="430"/>
        <end position="509"/>
    </location>
</feature>
<dbReference type="GeneID" id="9593091"/>
<feature type="compositionally biased region" description="Pro residues" evidence="1">
    <location>
        <begin position="322"/>
        <end position="331"/>
    </location>
</feature>
<dbReference type="VEuPathDB" id="FungiDB:SCHCODRAFT_01136655"/>
<evidence type="ECO:0000313" key="4">
    <source>
        <dbReference type="Proteomes" id="UP000007431"/>
    </source>
</evidence>
<dbReference type="OrthoDB" id="10377708at2759"/>
<keyword evidence="2" id="KW-0812">Transmembrane</keyword>
<evidence type="ECO:0000256" key="1">
    <source>
        <dbReference type="SAM" id="MobiDB-lite"/>
    </source>
</evidence>
<reference evidence="3 4" key="1">
    <citation type="journal article" date="2010" name="Nat. Biotechnol.">
        <title>Genome sequence of the model mushroom Schizophyllum commune.</title>
        <authorList>
            <person name="Ohm R.A."/>
            <person name="de Jong J.F."/>
            <person name="Lugones L.G."/>
            <person name="Aerts A."/>
            <person name="Kothe E."/>
            <person name="Stajich J.E."/>
            <person name="de Vries R.P."/>
            <person name="Record E."/>
            <person name="Levasseur A."/>
            <person name="Baker S.E."/>
            <person name="Bartholomew K.A."/>
            <person name="Coutinho P.M."/>
            <person name="Erdmann S."/>
            <person name="Fowler T.J."/>
            <person name="Gathman A.C."/>
            <person name="Lombard V."/>
            <person name="Henrissat B."/>
            <person name="Knabe N."/>
            <person name="Kuees U."/>
            <person name="Lilly W.W."/>
            <person name="Lindquist E."/>
            <person name="Lucas S."/>
            <person name="Magnuson J.K."/>
            <person name="Piumi F."/>
            <person name="Raudaskoski M."/>
            <person name="Salamov A."/>
            <person name="Schmutz J."/>
            <person name="Schwarze F.W.M.R."/>
            <person name="vanKuyk P.A."/>
            <person name="Horton J.S."/>
            <person name="Grigoriev I.V."/>
            <person name="Woesten H.A.B."/>
        </authorList>
    </citation>
    <scope>NUCLEOTIDE SEQUENCE [LARGE SCALE GENOMIC DNA]</scope>
    <source>
        <strain evidence="4">H4-8 / FGSC 9210</strain>
    </source>
</reference>
<dbReference type="eggNOG" id="KOG1216">
    <property type="taxonomic scope" value="Eukaryota"/>
</dbReference>
<gene>
    <name evidence="3" type="ORF">SCHCODRAFT_114021</name>
</gene>
<feature type="transmembrane region" description="Helical" evidence="2">
    <location>
        <begin position="174"/>
        <end position="196"/>
    </location>
</feature>